<reference evidence="7" key="1">
    <citation type="submission" date="2022-12" db="EMBL/GenBank/DDBJ databases">
        <authorList>
            <person name="Wang J."/>
        </authorList>
    </citation>
    <scope>NUCLEOTIDE SEQUENCE</scope>
    <source>
        <strain evidence="7">HY-45-18</strain>
    </source>
</reference>
<dbReference type="Proteomes" id="UP001078443">
    <property type="component" value="Unassembled WGS sequence"/>
</dbReference>
<dbReference type="Gene3D" id="3.90.20.20">
    <property type="match status" value="1"/>
</dbReference>
<feature type="compositionally biased region" description="Basic and acidic residues" evidence="6">
    <location>
        <begin position="27"/>
        <end position="38"/>
    </location>
</feature>
<keyword evidence="2 3" id="KW-0143">Chaperone</keyword>
<dbReference type="RefSeq" id="WP_268040530.1">
    <property type="nucleotide sequence ID" value="NZ_JAPQER010000002.1"/>
</dbReference>
<evidence type="ECO:0000256" key="3">
    <source>
        <dbReference type="HAMAP-Rule" id="MF_01151"/>
    </source>
</evidence>
<comment type="caution">
    <text evidence="7">The sequence shown here is derived from an EMBL/GenBank/DDBJ whole genome shotgun (WGS) entry which is preliminary data.</text>
</comment>
<dbReference type="PRINTS" id="PR00773">
    <property type="entry name" value="GRPEPROTEIN"/>
</dbReference>
<evidence type="ECO:0000313" key="7">
    <source>
        <dbReference type="EMBL" id="MCY6484259.1"/>
    </source>
</evidence>
<dbReference type="Gene3D" id="2.30.22.10">
    <property type="entry name" value="Head domain of nucleotide exchange factor GrpE"/>
    <property type="match status" value="1"/>
</dbReference>
<evidence type="ECO:0000256" key="2">
    <source>
        <dbReference type="ARBA" id="ARBA00023186"/>
    </source>
</evidence>
<evidence type="ECO:0000256" key="1">
    <source>
        <dbReference type="ARBA" id="ARBA00009054"/>
    </source>
</evidence>
<organism evidence="7 8">
    <name type="scientific">Clostridium aestuarii</name>
    <dbReference type="NCBI Taxonomy" id="338193"/>
    <lineage>
        <taxon>Bacteria</taxon>
        <taxon>Bacillati</taxon>
        <taxon>Bacillota</taxon>
        <taxon>Clostridia</taxon>
        <taxon>Eubacteriales</taxon>
        <taxon>Clostridiaceae</taxon>
        <taxon>Clostridium</taxon>
    </lineage>
</organism>
<dbReference type="HAMAP" id="MF_01151">
    <property type="entry name" value="GrpE"/>
    <property type="match status" value="1"/>
</dbReference>
<evidence type="ECO:0000256" key="4">
    <source>
        <dbReference type="RuleBase" id="RU000639"/>
    </source>
</evidence>
<dbReference type="PANTHER" id="PTHR21237">
    <property type="entry name" value="GRPE PROTEIN"/>
    <property type="match status" value="1"/>
</dbReference>
<feature type="compositionally biased region" description="Basic and acidic residues" evidence="6">
    <location>
        <begin position="1"/>
        <end position="15"/>
    </location>
</feature>
<evidence type="ECO:0000256" key="5">
    <source>
        <dbReference type="RuleBase" id="RU004478"/>
    </source>
</evidence>
<feature type="region of interest" description="Disordered" evidence="6">
    <location>
        <begin position="1"/>
        <end position="44"/>
    </location>
</feature>
<dbReference type="PANTHER" id="PTHR21237:SF23">
    <property type="entry name" value="GRPE PROTEIN HOMOLOG, MITOCHONDRIAL"/>
    <property type="match status" value="1"/>
</dbReference>
<dbReference type="InterPro" id="IPR013805">
    <property type="entry name" value="GrpE_CC"/>
</dbReference>
<dbReference type="NCBIfam" id="NF010757">
    <property type="entry name" value="PRK14160.1"/>
    <property type="match status" value="1"/>
</dbReference>
<keyword evidence="8" id="KW-1185">Reference proteome</keyword>
<comment type="function">
    <text evidence="3 4">Participates actively in the response to hyperosmotic and heat shock by preventing the aggregation of stress-denatured proteins, in association with DnaK and GrpE. It is the nucleotide exchange factor for DnaK and may function as a thermosensor. Unfolded proteins bind initially to DnaJ; upon interaction with the DnaJ-bound protein, DnaK hydrolyzes its bound ATP, resulting in the formation of a stable complex. GrpE releases ADP from DnaK; ATP binding to DnaK triggers the release of the substrate protein, thus completing the reaction cycle. Several rounds of ATP-dependent interactions between DnaJ, DnaK and GrpE are required for fully efficient folding.</text>
</comment>
<comment type="subcellular location">
    <subcellularLocation>
        <location evidence="3">Cytoplasm</location>
    </subcellularLocation>
</comment>
<dbReference type="EMBL" id="JAPQER010000002">
    <property type="protein sequence ID" value="MCY6484259.1"/>
    <property type="molecule type" value="Genomic_DNA"/>
</dbReference>
<proteinExistence type="inferred from homology"/>
<evidence type="ECO:0000313" key="8">
    <source>
        <dbReference type="Proteomes" id="UP001078443"/>
    </source>
</evidence>
<dbReference type="InterPro" id="IPR000740">
    <property type="entry name" value="GrpE"/>
</dbReference>
<evidence type="ECO:0000256" key="6">
    <source>
        <dbReference type="SAM" id="MobiDB-lite"/>
    </source>
</evidence>
<protein>
    <recommendedName>
        <fullName evidence="3 4">Protein GrpE</fullName>
    </recommendedName>
    <alternativeName>
        <fullName evidence="3">HSP-70 cofactor</fullName>
    </alternativeName>
</protein>
<keyword evidence="3 4" id="KW-0346">Stress response</keyword>
<sequence>MNMENEKENLEKKSSESNIEDNQENITEEKVEAEKIEVEETENNDEVLQLEKEINNLKEDNKKLNNESNSLKERLMRISSEYENFRKRTEKEKKAIYTNACEDILANMLPVLDNLVRAISVDGSAEDLKKGIEITIRQFEDAFKKLEVEEISTDCEFDPNYHNAIMHIEDENFEKNQIVEVFQKGFKRGDKVLRYSLVKVAN</sequence>
<dbReference type="InterPro" id="IPR009012">
    <property type="entry name" value="GrpE_head"/>
</dbReference>
<dbReference type="PROSITE" id="PS01071">
    <property type="entry name" value="GRPE"/>
    <property type="match status" value="1"/>
</dbReference>
<dbReference type="CDD" id="cd00446">
    <property type="entry name" value="GrpE"/>
    <property type="match status" value="1"/>
</dbReference>
<accession>A0ABT4CZ52</accession>
<keyword evidence="3" id="KW-0963">Cytoplasm</keyword>
<dbReference type="SUPFAM" id="SSF51064">
    <property type="entry name" value="Head domain of nucleotide exchange factor GrpE"/>
    <property type="match status" value="1"/>
</dbReference>
<dbReference type="Pfam" id="PF01025">
    <property type="entry name" value="GrpE"/>
    <property type="match status" value="1"/>
</dbReference>
<gene>
    <name evidence="3 7" type="primary">grpE</name>
    <name evidence="7" type="ORF">OW763_07810</name>
</gene>
<comment type="similarity">
    <text evidence="1 3 5">Belongs to the GrpE family.</text>
</comment>
<name>A0ABT4CZ52_9CLOT</name>
<comment type="subunit">
    <text evidence="3">Homodimer.</text>
</comment>
<dbReference type="SUPFAM" id="SSF58014">
    <property type="entry name" value="Coiled-coil domain of nucleotide exchange factor GrpE"/>
    <property type="match status" value="1"/>
</dbReference>